<keyword evidence="2 3" id="KW-0812">Transmembrane</keyword>
<keyword evidence="2" id="KW-1133">Transmembrane helix</keyword>
<feature type="transmembrane region" description="Helical" evidence="2">
    <location>
        <begin position="171"/>
        <end position="189"/>
    </location>
</feature>
<dbReference type="PANTHER" id="PTHR12459">
    <property type="entry name" value="TRANSMEMBRANE PROTEIN 135-RELATED"/>
    <property type="match status" value="1"/>
</dbReference>
<dbReference type="AlphaFoldDB" id="A0A8K0F2I2"/>
<evidence type="ECO:0000313" key="4">
    <source>
        <dbReference type="Proteomes" id="UP000799049"/>
    </source>
</evidence>
<reference evidence="3" key="1">
    <citation type="submission" date="2019-09" db="EMBL/GenBank/DDBJ databases">
        <title>The Mitochondrial Proteome of the Jakobid, Andalucia godoyi, a Protist With the Most Gene-Rich and Bacteria-Like Mitochondrial Genome.</title>
        <authorList>
            <person name="Gray M.W."/>
            <person name="Burger G."/>
            <person name="Derelle R."/>
            <person name="Klimes V."/>
            <person name="Leger M."/>
            <person name="Sarrasin M."/>
            <person name="Vlcek C."/>
            <person name="Roger A.J."/>
            <person name="Elias M."/>
            <person name="Lang B.F."/>
        </authorList>
    </citation>
    <scope>NUCLEOTIDE SEQUENCE</scope>
    <source>
        <strain evidence="3">And28</strain>
    </source>
</reference>
<dbReference type="OrthoDB" id="291792at2759"/>
<proteinExistence type="predicted"/>
<evidence type="ECO:0000256" key="1">
    <source>
        <dbReference type="SAM" id="MobiDB-lite"/>
    </source>
</evidence>
<dbReference type="EMBL" id="VRVR01000047">
    <property type="protein sequence ID" value="KAF0852300.1"/>
    <property type="molecule type" value="Genomic_DNA"/>
</dbReference>
<feature type="transmembrane region" description="Helical" evidence="2">
    <location>
        <begin position="75"/>
        <end position="100"/>
    </location>
</feature>
<evidence type="ECO:0000313" key="3">
    <source>
        <dbReference type="EMBL" id="KAF0852300.1"/>
    </source>
</evidence>
<feature type="transmembrane region" description="Helical" evidence="2">
    <location>
        <begin position="45"/>
        <end position="63"/>
    </location>
</feature>
<feature type="region of interest" description="Disordered" evidence="1">
    <location>
        <begin position="1"/>
        <end position="22"/>
    </location>
</feature>
<accession>A0A8K0F2I2</accession>
<dbReference type="InterPro" id="IPR026749">
    <property type="entry name" value="Tmem135"/>
</dbReference>
<protein>
    <submittedName>
        <fullName evidence="3">Mitochondrial transmembrane protein TMEM135_B</fullName>
    </submittedName>
</protein>
<gene>
    <name evidence="3" type="ORF">ANDGO_01527</name>
</gene>
<keyword evidence="4" id="KW-1185">Reference proteome</keyword>
<keyword evidence="2" id="KW-0472">Membrane</keyword>
<feature type="transmembrane region" description="Helical" evidence="2">
    <location>
        <begin position="143"/>
        <end position="159"/>
    </location>
</feature>
<name>A0A8K0F2I2_ANDGO</name>
<organism evidence="3 4">
    <name type="scientific">Andalucia godoyi</name>
    <name type="common">Flagellate</name>
    <dbReference type="NCBI Taxonomy" id="505711"/>
    <lineage>
        <taxon>Eukaryota</taxon>
        <taxon>Discoba</taxon>
        <taxon>Jakobida</taxon>
        <taxon>Andalucina</taxon>
        <taxon>Andaluciidae</taxon>
        <taxon>Andalucia</taxon>
    </lineage>
</organism>
<comment type="caution">
    <text evidence="3">The sequence shown here is derived from an EMBL/GenBank/DDBJ whole genome shotgun (WGS) entry which is preliminary data.</text>
</comment>
<evidence type="ECO:0000256" key="2">
    <source>
        <dbReference type="SAM" id="Phobius"/>
    </source>
</evidence>
<sequence length="259" mass="28333">MTSSPEELSSTSKDPTQNSSSKTKQALRISKFVIALLRKTVKTFVVGYGIKSALNLLFALLGAKSRKLIVSGSLTPWLGILGTDSISFGAFLAALSSSYICIRAGLARFAGVPLTSPLNPAISGALSGIAIALDASGERKQELALYIVARALHGLWAYGVHKQVLPEVPHGSSITFGILCAGIMFAFMYRPDLLKKSYREFIGRLASQARFSNLLWFLREVNGAPHVPAHYYKHVAEYRRDFITDNRLFRFPLKGFGFS</sequence>
<dbReference type="PANTHER" id="PTHR12459:SF15">
    <property type="entry name" value="TRANSMEMBRANE PROTEIN 135"/>
    <property type="match status" value="1"/>
</dbReference>
<dbReference type="Proteomes" id="UP000799049">
    <property type="component" value="Unassembled WGS sequence"/>
</dbReference>